<keyword evidence="3" id="KW-1185">Reference proteome</keyword>
<name>A0ABT4VX90_9RHOB</name>
<dbReference type="CDD" id="cd00761">
    <property type="entry name" value="Glyco_tranf_GTA_type"/>
    <property type="match status" value="1"/>
</dbReference>
<accession>A0ABT4VX90</accession>
<gene>
    <name evidence="2" type="ORF">O2N63_02090</name>
</gene>
<organism evidence="2 3">
    <name type="scientific">Aliiroseovarius salicola</name>
    <dbReference type="NCBI Taxonomy" id="3009082"/>
    <lineage>
        <taxon>Bacteria</taxon>
        <taxon>Pseudomonadati</taxon>
        <taxon>Pseudomonadota</taxon>
        <taxon>Alphaproteobacteria</taxon>
        <taxon>Rhodobacterales</taxon>
        <taxon>Paracoccaceae</taxon>
        <taxon>Aliiroseovarius</taxon>
    </lineage>
</organism>
<dbReference type="Pfam" id="PF00535">
    <property type="entry name" value="Glycos_transf_2"/>
    <property type="match status" value="1"/>
</dbReference>
<reference evidence="2 3" key="1">
    <citation type="submission" date="2023-01" db="EMBL/GenBank/DDBJ databases">
        <authorList>
            <person name="Yoon J.-W."/>
        </authorList>
    </citation>
    <scope>NUCLEOTIDE SEQUENCE [LARGE SCALE GENOMIC DNA]</scope>
    <source>
        <strain evidence="2 3">KMU-50</strain>
    </source>
</reference>
<comment type="caution">
    <text evidence="2">The sequence shown here is derived from an EMBL/GenBank/DDBJ whole genome shotgun (WGS) entry which is preliminary data.</text>
</comment>
<dbReference type="SUPFAM" id="SSF53448">
    <property type="entry name" value="Nucleotide-diphospho-sugar transferases"/>
    <property type="match status" value="1"/>
</dbReference>
<evidence type="ECO:0000259" key="1">
    <source>
        <dbReference type="Pfam" id="PF00535"/>
    </source>
</evidence>
<dbReference type="EMBL" id="JAQIIO010000001">
    <property type="protein sequence ID" value="MDA5092865.1"/>
    <property type="molecule type" value="Genomic_DNA"/>
</dbReference>
<dbReference type="InterPro" id="IPR001173">
    <property type="entry name" value="Glyco_trans_2-like"/>
</dbReference>
<evidence type="ECO:0000313" key="2">
    <source>
        <dbReference type="EMBL" id="MDA5092865.1"/>
    </source>
</evidence>
<sequence length="277" mass="30868">MTRYIMIIDGSGTLAHRSGLRYAFENDLSRPMPHTVSVIIPCFNAARYLERTIASVQAQSFADWEILLADDASTDGTLELAHSLAKSDPRIRVLEAIENGGAARARNRAMQAASGRYLAFLDADDCWRPEKLEHQIAHMQATGAALSYTEFVRHFDDGGSRHVKLPETVNRNTLLRGNLIACSTAIYDREQLGLIEMPDVRMRQDFGLWLRILDQVPMAHGLCEPLTDYTVRTDSLSANKAKALGATWRLFHDVEGFGALKSTWLLAQVIAGRLKRG</sequence>
<proteinExistence type="predicted"/>
<feature type="domain" description="Glycosyltransferase 2-like" evidence="1">
    <location>
        <begin position="37"/>
        <end position="166"/>
    </location>
</feature>
<dbReference type="PANTHER" id="PTHR22916">
    <property type="entry name" value="GLYCOSYLTRANSFERASE"/>
    <property type="match status" value="1"/>
</dbReference>
<dbReference type="RefSeq" id="WP_271052446.1">
    <property type="nucleotide sequence ID" value="NZ_JAQIIO010000001.1"/>
</dbReference>
<protein>
    <submittedName>
        <fullName evidence="2">Glycosyltransferase family 2 protein</fullName>
    </submittedName>
</protein>
<dbReference type="Proteomes" id="UP001528040">
    <property type="component" value="Unassembled WGS sequence"/>
</dbReference>
<dbReference type="InterPro" id="IPR029044">
    <property type="entry name" value="Nucleotide-diphossugar_trans"/>
</dbReference>
<dbReference type="PANTHER" id="PTHR22916:SF3">
    <property type="entry name" value="UDP-GLCNAC:BETAGAL BETA-1,3-N-ACETYLGLUCOSAMINYLTRANSFERASE-LIKE PROTEIN 1"/>
    <property type="match status" value="1"/>
</dbReference>
<evidence type="ECO:0000313" key="3">
    <source>
        <dbReference type="Proteomes" id="UP001528040"/>
    </source>
</evidence>
<dbReference type="Gene3D" id="3.90.550.10">
    <property type="entry name" value="Spore Coat Polysaccharide Biosynthesis Protein SpsA, Chain A"/>
    <property type="match status" value="1"/>
</dbReference>